<dbReference type="SMART" id="SM00209">
    <property type="entry name" value="TSP1"/>
    <property type="match status" value="1"/>
</dbReference>
<dbReference type="AlphaFoldDB" id="A0A3M6V1K1"/>
<proteinExistence type="predicted"/>
<dbReference type="CDD" id="cd01450">
    <property type="entry name" value="vWFA_subfamily_ECM"/>
    <property type="match status" value="2"/>
</dbReference>
<evidence type="ECO:0000256" key="1">
    <source>
        <dbReference type="ARBA" id="ARBA00023157"/>
    </source>
</evidence>
<dbReference type="InterPro" id="IPR036465">
    <property type="entry name" value="vWFA_dom_sf"/>
</dbReference>
<dbReference type="PROSITE" id="PS50234">
    <property type="entry name" value="VWFA"/>
    <property type="match status" value="2"/>
</dbReference>
<keyword evidence="5" id="KW-1185">Reference proteome</keyword>
<dbReference type="InterPro" id="IPR002035">
    <property type="entry name" value="VWF_A"/>
</dbReference>
<dbReference type="PANTHER" id="PTHR24020:SF20">
    <property type="entry name" value="PH DOMAIN-CONTAINING PROTEIN"/>
    <property type="match status" value="1"/>
</dbReference>
<dbReference type="Pfam" id="PF00090">
    <property type="entry name" value="TSP_1"/>
    <property type="match status" value="1"/>
</dbReference>
<dbReference type="FunFam" id="2.20.100.10:FF:000001">
    <property type="entry name" value="semaphorin-5A isoform X1"/>
    <property type="match status" value="1"/>
</dbReference>
<dbReference type="SUPFAM" id="SSF53300">
    <property type="entry name" value="vWA-like"/>
    <property type="match status" value="2"/>
</dbReference>
<dbReference type="OrthoDB" id="5965743at2759"/>
<organism evidence="4 5">
    <name type="scientific">Pocillopora damicornis</name>
    <name type="common">Cauliflower coral</name>
    <name type="synonym">Millepora damicornis</name>
    <dbReference type="NCBI Taxonomy" id="46731"/>
    <lineage>
        <taxon>Eukaryota</taxon>
        <taxon>Metazoa</taxon>
        <taxon>Cnidaria</taxon>
        <taxon>Anthozoa</taxon>
        <taxon>Hexacorallia</taxon>
        <taxon>Scleractinia</taxon>
        <taxon>Astrocoeniina</taxon>
        <taxon>Pocilloporidae</taxon>
        <taxon>Pocillopora</taxon>
    </lineage>
</organism>
<feature type="domain" description="VWFA" evidence="3">
    <location>
        <begin position="28"/>
        <end position="207"/>
    </location>
</feature>
<protein>
    <recommendedName>
        <fullName evidence="3">VWFA domain-containing protein</fullName>
    </recommendedName>
</protein>
<evidence type="ECO:0000313" key="5">
    <source>
        <dbReference type="Proteomes" id="UP000275408"/>
    </source>
</evidence>
<evidence type="ECO:0000313" key="4">
    <source>
        <dbReference type="EMBL" id="RMX59826.1"/>
    </source>
</evidence>
<dbReference type="OMA" id="MFIRENG"/>
<evidence type="ECO:0000259" key="3">
    <source>
        <dbReference type="PROSITE" id="PS50234"/>
    </source>
</evidence>
<dbReference type="PRINTS" id="PR01705">
    <property type="entry name" value="TSP1REPEAT"/>
</dbReference>
<dbReference type="Pfam" id="PF00092">
    <property type="entry name" value="VWA"/>
    <property type="match status" value="2"/>
</dbReference>
<dbReference type="SUPFAM" id="SSF82895">
    <property type="entry name" value="TSP-1 type 1 repeat"/>
    <property type="match status" value="1"/>
</dbReference>
<reference evidence="4 5" key="1">
    <citation type="journal article" date="2018" name="Sci. Rep.">
        <title>Comparative analysis of the Pocillopora damicornis genome highlights role of immune system in coral evolution.</title>
        <authorList>
            <person name="Cunning R."/>
            <person name="Bay R.A."/>
            <person name="Gillette P."/>
            <person name="Baker A.C."/>
            <person name="Traylor-Knowles N."/>
        </authorList>
    </citation>
    <scope>NUCLEOTIDE SEQUENCE [LARGE SCALE GENOMIC DNA]</scope>
    <source>
        <strain evidence="4">RSMAS</strain>
        <tissue evidence="4">Whole animal</tissue>
    </source>
</reference>
<evidence type="ECO:0000256" key="2">
    <source>
        <dbReference type="SAM" id="SignalP"/>
    </source>
</evidence>
<dbReference type="Gene3D" id="3.40.50.410">
    <property type="entry name" value="von Willebrand factor, type A domain"/>
    <property type="match status" value="2"/>
</dbReference>
<dbReference type="EMBL" id="RCHS01000275">
    <property type="protein sequence ID" value="RMX59826.1"/>
    <property type="molecule type" value="Genomic_DNA"/>
</dbReference>
<dbReference type="PANTHER" id="PTHR24020">
    <property type="entry name" value="COLLAGEN ALPHA"/>
    <property type="match status" value="1"/>
</dbReference>
<dbReference type="InterPro" id="IPR050525">
    <property type="entry name" value="ECM_Assembly_Org"/>
</dbReference>
<feature type="signal peptide" evidence="2">
    <location>
        <begin position="1"/>
        <end position="18"/>
    </location>
</feature>
<gene>
    <name evidence="4" type="ORF">pdam_00007340</name>
</gene>
<feature type="chain" id="PRO_5018307976" description="VWFA domain-containing protein" evidence="2">
    <location>
        <begin position="19"/>
        <end position="488"/>
    </location>
</feature>
<keyword evidence="2" id="KW-0732">Signal</keyword>
<dbReference type="InterPro" id="IPR000884">
    <property type="entry name" value="TSP1_rpt"/>
</dbReference>
<dbReference type="PROSITE" id="PS50092">
    <property type="entry name" value="TSP1"/>
    <property type="match status" value="1"/>
</dbReference>
<dbReference type="Proteomes" id="UP000275408">
    <property type="component" value="Unassembled WGS sequence"/>
</dbReference>
<keyword evidence="1" id="KW-1015">Disulfide bond</keyword>
<dbReference type="Gene3D" id="2.20.100.10">
    <property type="entry name" value="Thrombospondin type-1 (TSP1) repeat"/>
    <property type="match status" value="1"/>
</dbReference>
<feature type="domain" description="VWFA" evidence="3">
    <location>
        <begin position="224"/>
        <end position="400"/>
    </location>
</feature>
<dbReference type="SMART" id="SM00327">
    <property type="entry name" value="VWA"/>
    <property type="match status" value="2"/>
</dbReference>
<dbReference type="InterPro" id="IPR036383">
    <property type="entry name" value="TSP1_rpt_sf"/>
</dbReference>
<name>A0A3M6V1K1_POCDA</name>
<sequence length="488" mass="54301">MTVSSFFVIFVAISLATAYHEKRKCKMDLGLIVDTTKSIKEVNIPILQNALKHLIEEFDIGSDRTHVSLETFSNEATLHNKFSDEQYHNEAALLELITNSVNDLAQPTRLDKALVLSKDEMFAEENGLRSDAQTVVVLYTDGRSHPDTEDFFLDIIALKRKGARIVVVGIGPDAQKPKYRQVLDYIGGLHLFFVDDYKNLDEATHDIGKLICPPDPCEKSKGMDLAFVIDKTKSLGVPNLLLLKGFVIELIDALHIGPNNTHVGVITFNRKPKVLTTFADEKLYSNKAAHDFIAGMSIALGDLTFIDRALNAAAQKLFTEEGGDRPNFPNVLILLSDGRTNIKSKPFSTIIPLLEEKKVHIAAVGIGAYEDFEGQLEEIAGKNVYNASNFDNLSDLFENILAETCSVDGHLSRWSFWSECDARCGGGVQTRTRTCTNPSREGRGKTCKGPLEETRACNEQPCSDAVEDDIREFMRLHPKRRVLGKQNK</sequence>
<accession>A0A3M6V1K1</accession>
<comment type="caution">
    <text evidence="4">The sequence shown here is derived from an EMBL/GenBank/DDBJ whole genome shotgun (WGS) entry which is preliminary data.</text>
</comment>